<reference evidence="3 4" key="1">
    <citation type="submission" date="2019-06" db="EMBL/GenBank/DDBJ databases">
        <title>Whole genome shotgun sequence of Streptomyces spinoverrucosus NBRC 14228.</title>
        <authorList>
            <person name="Hosoyama A."/>
            <person name="Uohara A."/>
            <person name="Ohji S."/>
            <person name="Ichikawa N."/>
        </authorList>
    </citation>
    <scope>NUCLEOTIDE SEQUENCE [LARGE SCALE GENOMIC DNA]</scope>
    <source>
        <strain evidence="3 4">NBRC 14228</strain>
    </source>
</reference>
<sequence length="79" mass="8472">MTEQMRDSERELIAIHSREAAEVAALVREMRATVARLGHEAMEMRQEVARLKTAAARTAAAAGPSSGPRLPDAIPGAPH</sequence>
<dbReference type="EMBL" id="BJND01000057">
    <property type="protein sequence ID" value="GEC08761.1"/>
    <property type="molecule type" value="Genomic_DNA"/>
</dbReference>
<dbReference type="AlphaFoldDB" id="A0A4Y3VSJ4"/>
<comment type="caution">
    <text evidence="3">The sequence shown here is derived from an EMBL/GenBank/DDBJ whole genome shotgun (WGS) entry which is preliminary data.</text>
</comment>
<dbReference type="Proteomes" id="UP000317881">
    <property type="component" value="Unassembled WGS sequence"/>
</dbReference>
<evidence type="ECO:0000313" key="4">
    <source>
        <dbReference type="Proteomes" id="UP000317881"/>
    </source>
</evidence>
<feature type="coiled-coil region" evidence="1">
    <location>
        <begin position="27"/>
        <end position="54"/>
    </location>
</feature>
<evidence type="ECO:0000256" key="2">
    <source>
        <dbReference type="SAM" id="MobiDB-lite"/>
    </source>
</evidence>
<evidence type="ECO:0000313" key="3">
    <source>
        <dbReference type="EMBL" id="GEC08761.1"/>
    </source>
</evidence>
<accession>A0A4Y3VSJ4</accession>
<feature type="compositionally biased region" description="Low complexity" evidence="2">
    <location>
        <begin position="55"/>
        <end position="69"/>
    </location>
</feature>
<gene>
    <name evidence="3" type="ORF">SSP24_64160</name>
</gene>
<name>A0A4Y3VSJ4_9ACTN</name>
<protein>
    <submittedName>
        <fullName evidence="3">Uncharacterized protein</fullName>
    </submittedName>
</protein>
<evidence type="ECO:0000256" key="1">
    <source>
        <dbReference type="SAM" id="Coils"/>
    </source>
</evidence>
<feature type="region of interest" description="Disordered" evidence="2">
    <location>
        <begin position="55"/>
        <end position="79"/>
    </location>
</feature>
<keyword evidence="1" id="KW-0175">Coiled coil</keyword>
<keyword evidence="4" id="KW-1185">Reference proteome</keyword>
<proteinExistence type="predicted"/>
<organism evidence="3 4">
    <name type="scientific">Streptomyces spinoverrucosus</name>
    <dbReference type="NCBI Taxonomy" id="284043"/>
    <lineage>
        <taxon>Bacteria</taxon>
        <taxon>Bacillati</taxon>
        <taxon>Actinomycetota</taxon>
        <taxon>Actinomycetes</taxon>
        <taxon>Kitasatosporales</taxon>
        <taxon>Streptomycetaceae</taxon>
        <taxon>Streptomyces</taxon>
    </lineage>
</organism>